<dbReference type="Proteomes" id="UP000885771">
    <property type="component" value="Unassembled WGS sequence"/>
</dbReference>
<evidence type="ECO:0000256" key="1">
    <source>
        <dbReference type="PROSITE-ProRule" id="PRU00339"/>
    </source>
</evidence>
<dbReference type="InterPro" id="IPR019734">
    <property type="entry name" value="TPR_rpt"/>
</dbReference>
<dbReference type="AlphaFoldDB" id="A0A7V5VFK5"/>
<dbReference type="SMART" id="SM00028">
    <property type="entry name" value="TPR"/>
    <property type="match status" value="2"/>
</dbReference>
<dbReference type="Gene3D" id="1.25.40.10">
    <property type="entry name" value="Tetratricopeptide repeat domain"/>
    <property type="match status" value="2"/>
</dbReference>
<accession>A0A7V5VFK5</accession>
<dbReference type="EMBL" id="DRLI01000278">
    <property type="protein sequence ID" value="HHM02798.1"/>
    <property type="molecule type" value="Genomic_DNA"/>
</dbReference>
<reference evidence="2" key="1">
    <citation type="journal article" date="2020" name="mSystems">
        <title>Genome- and Community-Level Interaction Insights into Carbon Utilization and Element Cycling Functions of Hydrothermarchaeota in Hydrothermal Sediment.</title>
        <authorList>
            <person name="Zhou Z."/>
            <person name="Liu Y."/>
            <person name="Xu W."/>
            <person name="Pan J."/>
            <person name="Luo Z.H."/>
            <person name="Li M."/>
        </authorList>
    </citation>
    <scope>NUCLEOTIDE SEQUENCE [LARGE SCALE GENOMIC DNA]</scope>
    <source>
        <strain evidence="2">HyVt-460</strain>
    </source>
</reference>
<organism evidence="2">
    <name type="scientific">Caldithrix abyssi</name>
    <dbReference type="NCBI Taxonomy" id="187145"/>
    <lineage>
        <taxon>Bacteria</taxon>
        <taxon>Pseudomonadati</taxon>
        <taxon>Calditrichota</taxon>
        <taxon>Calditrichia</taxon>
        <taxon>Calditrichales</taxon>
        <taxon>Calditrichaceae</taxon>
        <taxon>Caldithrix</taxon>
    </lineage>
</organism>
<dbReference type="Pfam" id="PF13174">
    <property type="entry name" value="TPR_6"/>
    <property type="match status" value="1"/>
</dbReference>
<evidence type="ECO:0000313" key="2">
    <source>
        <dbReference type="EMBL" id="HHM02798.1"/>
    </source>
</evidence>
<keyword evidence="1" id="KW-0802">TPR repeat</keyword>
<dbReference type="SUPFAM" id="SSF48452">
    <property type="entry name" value="TPR-like"/>
    <property type="match status" value="1"/>
</dbReference>
<feature type="repeat" description="TPR" evidence="1">
    <location>
        <begin position="254"/>
        <end position="287"/>
    </location>
</feature>
<proteinExistence type="predicted"/>
<protein>
    <submittedName>
        <fullName evidence="2">Tetratricopeptide repeat protein</fullName>
    </submittedName>
</protein>
<sequence length="416" mass="47316">MSFIRNLLWAAFLPVFLFSQNLPDKIFSFWEAAVNDSAATDSVLTGAMAGMKEYLHLFPASKNEDDLLLDLAEVYGRLDKPVAQWNALLKLVMLHGNSPTAPLARAMLDSINNYTINARLDIRHVAALNQALRQPPEADYRHAFINYLNLLVTLDVPRINALAIEQCNLYLRMYINEPADVALVLFWKGLFEKRDGRRTAALLSFKLLQKLFPEADVVANSYYQMALLSQKTPRLAQNYLVELINQFPDHPLSAKAQYLFADIYYRSGSTNDALANFKLLLEVFPQSDLCPDALLRIAEIYEREGRYDDARQALKQALLYNSGEEEIKKILERLIALEKDKAKNPQGLVEARIEYAGRFINDPQSPAYLLAAARESLKYLKDRRKALQLLKRLIDAYPAGREAAEAMKLEKELKAE</sequence>
<dbReference type="Pfam" id="PF14559">
    <property type="entry name" value="TPR_19"/>
    <property type="match status" value="1"/>
</dbReference>
<feature type="repeat" description="TPR" evidence="1">
    <location>
        <begin position="291"/>
        <end position="324"/>
    </location>
</feature>
<gene>
    <name evidence="2" type="ORF">ENJ15_07265</name>
</gene>
<comment type="caution">
    <text evidence="2">The sequence shown here is derived from an EMBL/GenBank/DDBJ whole genome shotgun (WGS) entry which is preliminary data.</text>
</comment>
<name>A0A7V5VFK5_CALAY</name>
<dbReference type="InterPro" id="IPR011990">
    <property type="entry name" value="TPR-like_helical_dom_sf"/>
</dbReference>
<dbReference type="PROSITE" id="PS50005">
    <property type="entry name" value="TPR"/>
    <property type="match status" value="2"/>
</dbReference>